<evidence type="ECO:0000313" key="1">
    <source>
        <dbReference type="EMBL" id="GAH04737.1"/>
    </source>
</evidence>
<accession>X1CB46</accession>
<gene>
    <name evidence="1" type="ORF">S01H4_38183</name>
</gene>
<feature type="non-terminal residue" evidence="1">
    <location>
        <position position="70"/>
    </location>
</feature>
<reference evidence="1" key="1">
    <citation type="journal article" date="2014" name="Front. Microbiol.">
        <title>High frequency of phylogenetically diverse reductive dehalogenase-homologous genes in deep subseafloor sedimentary metagenomes.</title>
        <authorList>
            <person name="Kawai M."/>
            <person name="Futagami T."/>
            <person name="Toyoda A."/>
            <person name="Takaki Y."/>
            <person name="Nishi S."/>
            <person name="Hori S."/>
            <person name="Arai W."/>
            <person name="Tsubouchi T."/>
            <person name="Morono Y."/>
            <person name="Uchiyama I."/>
            <person name="Ito T."/>
            <person name="Fujiyama A."/>
            <person name="Inagaki F."/>
            <person name="Takami H."/>
        </authorList>
    </citation>
    <scope>NUCLEOTIDE SEQUENCE</scope>
    <source>
        <strain evidence="1">Expedition CK06-06</strain>
    </source>
</reference>
<dbReference type="AlphaFoldDB" id="X1CB46"/>
<sequence>MNSQVCVVGTGVIGLPTGLHISKYYDVVGFDINLKAVEHAKQMGLNATCEELPYADIYVIAVTTSINQDD</sequence>
<comment type="caution">
    <text evidence="1">The sequence shown here is derived from an EMBL/GenBank/DDBJ whole genome shotgun (WGS) entry which is preliminary data.</text>
</comment>
<name>X1CB46_9ZZZZ</name>
<dbReference type="SUPFAM" id="SSF51735">
    <property type="entry name" value="NAD(P)-binding Rossmann-fold domains"/>
    <property type="match status" value="1"/>
</dbReference>
<proteinExistence type="predicted"/>
<organism evidence="1">
    <name type="scientific">marine sediment metagenome</name>
    <dbReference type="NCBI Taxonomy" id="412755"/>
    <lineage>
        <taxon>unclassified sequences</taxon>
        <taxon>metagenomes</taxon>
        <taxon>ecological metagenomes</taxon>
    </lineage>
</organism>
<dbReference type="EMBL" id="BART01020574">
    <property type="protein sequence ID" value="GAH04737.1"/>
    <property type="molecule type" value="Genomic_DNA"/>
</dbReference>
<protein>
    <submittedName>
        <fullName evidence="1">Uncharacterized protein</fullName>
    </submittedName>
</protein>
<dbReference type="Gene3D" id="3.40.50.720">
    <property type="entry name" value="NAD(P)-binding Rossmann-like Domain"/>
    <property type="match status" value="1"/>
</dbReference>
<dbReference type="InterPro" id="IPR036291">
    <property type="entry name" value="NAD(P)-bd_dom_sf"/>
</dbReference>